<dbReference type="RefSeq" id="WP_130601988.1">
    <property type="nucleotide sequence ID" value="NZ_CP034759.1"/>
</dbReference>
<dbReference type="InterPro" id="IPR046689">
    <property type="entry name" value="DUF6559"/>
</dbReference>
<dbReference type="AlphaFoldDB" id="A0A4P6P972"/>
<name>A0A4P6P972_9GAMM</name>
<dbReference type="Pfam" id="PF20196">
    <property type="entry name" value="DUF6559"/>
    <property type="match status" value="1"/>
</dbReference>
<dbReference type="OrthoDB" id="6293301at2"/>
<sequence length="125" mass="13503">MFDMFKNNPISSIACVLPPALVNAFAKQNFYSPEQVRHVFTNELKTEHNIEYALAMFCSQLDFDALQLAVTYKELRANVAKECFGGWPRFNFDSLLDYSRQSAGAGGGFAGDGGCGDGACGGGGE</sequence>
<accession>A0A4P6P972</accession>
<dbReference type="EMBL" id="CP034759">
    <property type="protein sequence ID" value="QBG36132.1"/>
    <property type="molecule type" value="Genomic_DNA"/>
</dbReference>
<evidence type="ECO:0000313" key="2">
    <source>
        <dbReference type="Proteomes" id="UP000290244"/>
    </source>
</evidence>
<keyword evidence="2" id="KW-1185">Reference proteome</keyword>
<dbReference type="KEGG" id="lsd:EMK97_10625"/>
<organism evidence="1 2">
    <name type="scientific">Litorilituus sediminis</name>
    <dbReference type="NCBI Taxonomy" id="718192"/>
    <lineage>
        <taxon>Bacteria</taxon>
        <taxon>Pseudomonadati</taxon>
        <taxon>Pseudomonadota</taxon>
        <taxon>Gammaproteobacteria</taxon>
        <taxon>Alteromonadales</taxon>
        <taxon>Colwelliaceae</taxon>
        <taxon>Litorilituus</taxon>
    </lineage>
</organism>
<proteinExistence type="predicted"/>
<protein>
    <submittedName>
        <fullName evidence="1">Uncharacterized protein</fullName>
    </submittedName>
</protein>
<gene>
    <name evidence="1" type="ORF">EMK97_10625</name>
</gene>
<evidence type="ECO:0000313" key="1">
    <source>
        <dbReference type="EMBL" id="QBG36132.1"/>
    </source>
</evidence>
<reference evidence="1 2" key="1">
    <citation type="submission" date="2018-12" db="EMBL/GenBank/DDBJ databases">
        <title>Complete genome of Litorilituus sediminis.</title>
        <authorList>
            <person name="Liu A."/>
            <person name="Rong J."/>
        </authorList>
    </citation>
    <scope>NUCLEOTIDE SEQUENCE [LARGE SCALE GENOMIC DNA]</scope>
    <source>
        <strain evidence="1 2">JCM 17549</strain>
    </source>
</reference>
<dbReference type="Proteomes" id="UP000290244">
    <property type="component" value="Chromosome"/>
</dbReference>